<dbReference type="Proteomes" id="UP001499989">
    <property type="component" value="Unassembled WGS sequence"/>
</dbReference>
<proteinExistence type="predicted"/>
<feature type="region of interest" description="Disordered" evidence="1">
    <location>
        <begin position="21"/>
        <end position="44"/>
    </location>
</feature>
<comment type="caution">
    <text evidence="2">The sequence shown here is derived from an EMBL/GenBank/DDBJ whole genome shotgun (WGS) entry which is preliminary data.</text>
</comment>
<keyword evidence="3" id="KW-1185">Reference proteome</keyword>
<name>A0ABN3TCB1_9ACTN</name>
<gene>
    <name evidence="2" type="ORF">GCM10010310_63990</name>
</gene>
<evidence type="ECO:0000256" key="1">
    <source>
        <dbReference type="SAM" id="MobiDB-lite"/>
    </source>
</evidence>
<accession>A0ABN3TCB1</accession>
<evidence type="ECO:0000313" key="3">
    <source>
        <dbReference type="Proteomes" id="UP001499989"/>
    </source>
</evidence>
<feature type="compositionally biased region" description="Low complexity" evidence="1">
    <location>
        <begin position="21"/>
        <end position="40"/>
    </location>
</feature>
<sequence>MSTPAPKAITVAITFWDTRTPKPIAAPSSSAEPASNPHAPTFTTSLIRGRYSDGLRRVRRAVTSMTARSVGT</sequence>
<dbReference type="EMBL" id="BAAASK010000027">
    <property type="protein sequence ID" value="GAA2698413.1"/>
    <property type="molecule type" value="Genomic_DNA"/>
</dbReference>
<organism evidence="2 3">
    <name type="scientific">Streptomyces violaceolatus</name>
    <dbReference type="NCBI Taxonomy" id="67378"/>
    <lineage>
        <taxon>Bacteria</taxon>
        <taxon>Bacillati</taxon>
        <taxon>Actinomycetota</taxon>
        <taxon>Actinomycetes</taxon>
        <taxon>Kitasatosporales</taxon>
        <taxon>Streptomycetaceae</taxon>
        <taxon>Streptomyces</taxon>
        <taxon>Streptomyces violaceoruber group</taxon>
    </lineage>
</organism>
<reference evidence="2 3" key="1">
    <citation type="journal article" date="2019" name="Int. J. Syst. Evol. Microbiol.">
        <title>The Global Catalogue of Microorganisms (GCM) 10K type strain sequencing project: providing services to taxonomists for standard genome sequencing and annotation.</title>
        <authorList>
            <consortium name="The Broad Institute Genomics Platform"/>
            <consortium name="The Broad Institute Genome Sequencing Center for Infectious Disease"/>
            <person name="Wu L."/>
            <person name="Ma J."/>
        </authorList>
    </citation>
    <scope>NUCLEOTIDE SEQUENCE [LARGE SCALE GENOMIC DNA]</scope>
    <source>
        <strain evidence="2 3">JCM 4531</strain>
    </source>
</reference>
<protein>
    <submittedName>
        <fullName evidence="2">Uncharacterized protein</fullName>
    </submittedName>
</protein>
<evidence type="ECO:0000313" key="2">
    <source>
        <dbReference type="EMBL" id="GAA2698413.1"/>
    </source>
</evidence>